<dbReference type="EMBL" id="CACRXK020000070">
    <property type="protein sequence ID" value="CAB3977784.1"/>
    <property type="molecule type" value="Genomic_DNA"/>
</dbReference>
<dbReference type="AlphaFoldDB" id="A0A6S7FEI2"/>
<evidence type="ECO:0000256" key="1">
    <source>
        <dbReference type="ARBA" id="ARBA00005755"/>
    </source>
</evidence>
<evidence type="ECO:0000313" key="10">
    <source>
        <dbReference type="Proteomes" id="UP001152795"/>
    </source>
</evidence>
<dbReference type="InterPro" id="IPR012337">
    <property type="entry name" value="RNaseH-like_sf"/>
</dbReference>
<keyword evidence="3" id="KW-0808">Transferase</keyword>
<evidence type="ECO:0000256" key="5">
    <source>
        <dbReference type="ARBA" id="ARBA00022705"/>
    </source>
</evidence>
<proteinExistence type="inferred from homology"/>
<evidence type="ECO:0000256" key="8">
    <source>
        <dbReference type="ARBA" id="ARBA00049244"/>
    </source>
</evidence>
<dbReference type="Pfam" id="PF03175">
    <property type="entry name" value="DNA_pol_B_2"/>
    <property type="match status" value="1"/>
</dbReference>
<accession>A0A6S7FEI2</accession>
<gene>
    <name evidence="9" type="ORF">PACLA_8A087633</name>
</gene>
<keyword evidence="5" id="KW-0235">DNA replication</keyword>
<evidence type="ECO:0000256" key="7">
    <source>
        <dbReference type="ARBA" id="ARBA00023125"/>
    </source>
</evidence>
<sequence length="529" mass="61930">MIVNHRKPLQGRLAQELHEKAGVLIGKCGIDEVKQFQTYLADYQINIVSKEHQNAIIFSRPDKEKKIYLFLHDNHFDVITSMLAFFARKRYCHTCKKPYDKTVDHMCPNACQCCRFPNCPVVLWVSCVDCNRMFKSQECFDRHKQNIGQEGLVCASLVKCPRCNSVVKRGKMRSDLHHCRHSKCKVCKEYVDPKHQWCYMQPAKEKPTHEDMSDDEGSDESGYNELLFFYFECRQENGTHEPNLCVVQNEAGDEWVFKGNNTRNEFCEWLFTKEHQGCIVVAHNFQGYDGYFIQQYLHENGVIPEVIMHSAKILSMYVPMLKIKFIDSLSFIPMRLADFPKTFCLNELEKGYFPHLLNKMENQNYIGPLPSSPYYYPDRMSSTEREKFMEWHNGLKENSYLFNFQEEILSYCRSDVDIVRRCCLEFCELFRDITNIDPFKKCLTIASACNLVFRTNFLKEGTIAILPPHGYHPGTKQSNIALKWLSYTAEKNDIYIQHKRNGGEKTVGRYSLDGYDEETHTAYEFHGCF</sequence>
<evidence type="ECO:0000313" key="9">
    <source>
        <dbReference type="EMBL" id="CAB3977784.1"/>
    </source>
</evidence>
<keyword evidence="4" id="KW-0548">Nucleotidyltransferase</keyword>
<evidence type="ECO:0000256" key="2">
    <source>
        <dbReference type="ARBA" id="ARBA00012417"/>
    </source>
</evidence>
<comment type="caution">
    <text evidence="9">The sequence shown here is derived from an EMBL/GenBank/DDBJ whole genome shotgun (WGS) entry which is preliminary data.</text>
</comment>
<dbReference type="GO" id="GO:0000166">
    <property type="term" value="F:nucleotide binding"/>
    <property type="evidence" value="ECO:0007669"/>
    <property type="project" value="InterPro"/>
</dbReference>
<protein>
    <recommendedName>
        <fullName evidence="2">DNA-directed DNA polymerase</fullName>
        <ecNumber evidence="2">2.7.7.7</ecNumber>
    </recommendedName>
</protein>
<organism evidence="9 10">
    <name type="scientific">Paramuricea clavata</name>
    <name type="common">Red gorgonian</name>
    <name type="synonym">Violescent sea-whip</name>
    <dbReference type="NCBI Taxonomy" id="317549"/>
    <lineage>
        <taxon>Eukaryota</taxon>
        <taxon>Metazoa</taxon>
        <taxon>Cnidaria</taxon>
        <taxon>Anthozoa</taxon>
        <taxon>Octocorallia</taxon>
        <taxon>Malacalcyonacea</taxon>
        <taxon>Plexauridae</taxon>
        <taxon>Paramuricea</taxon>
    </lineage>
</organism>
<reference evidence="9" key="1">
    <citation type="submission" date="2020-04" db="EMBL/GenBank/DDBJ databases">
        <authorList>
            <person name="Alioto T."/>
            <person name="Alioto T."/>
            <person name="Gomez Garrido J."/>
        </authorList>
    </citation>
    <scope>NUCLEOTIDE SEQUENCE</scope>
    <source>
        <strain evidence="9">A484AB</strain>
    </source>
</reference>
<dbReference type="PANTHER" id="PTHR33568">
    <property type="entry name" value="DNA POLYMERASE"/>
    <property type="match status" value="1"/>
</dbReference>
<name>A0A6S7FEI2_PARCT</name>
<dbReference type="Gene3D" id="3.30.420.10">
    <property type="entry name" value="Ribonuclease H-like superfamily/Ribonuclease H"/>
    <property type="match status" value="1"/>
</dbReference>
<keyword evidence="10" id="KW-1185">Reference proteome</keyword>
<dbReference type="InterPro" id="IPR036397">
    <property type="entry name" value="RNaseH_sf"/>
</dbReference>
<dbReference type="EC" id="2.7.7.7" evidence="2"/>
<evidence type="ECO:0000256" key="4">
    <source>
        <dbReference type="ARBA" id="ARBA00022695"/>
    </source>
</evidence>
<comment type="similarity">
    <text evidence="1">Belongs to the DNA polymerase type-B family.</text>
</comment>
<dbReference type="GO" id="GO:0003887">
    <property type="term" value="F:DNA-directed DNA polymerase activity"/>
    <property type="evidence" value="ECO:0007669"/>
    <property type="project" value="UniProtKB-KW"/>
</dbReference>
<dbReference type="GO" id="GO:0003677">
    <property type="term" value="F:DNA binding"/>
    <property type="evidence" value="ECO:0007669"/>
    <property type="project" value="UniProtKB-KW"/>
</dbReference>
<dbReference type="Proteomes" id="UP001152795">
    <property type="component" value="Unassembled WGS sequence"/>
</dbReference>
<dbReference type="InterPro" id="IPR004868">
    <property type="entry name" value="DNA-dir_DNA_pol_B_mt/vir"/>
</dbReference>
<evidence type="ECO:0000256" key="6">
    <source>
        <dbReference type="ARBA" id="ARBA00022932"/>
    </source>
</evidence>
<dbReference type="SUPFAM" id="SSF53098">
    <property type="entry name" value="Ribonuclease H-like"/>
    <property type="match status" value="1"/>
</dbReference>
<dbReference type="PANTHER" id="PTHR33568:SF3">
    <property type="entry name" value="DNA-DIRECTED DNA POLYMERASE"/>
    <property type="match status" value="1"/>
</dbReference>
<keyword evidence="7" id="KW-0238">DNA-binding</keyword>
<dbReference type="OrthoDB" id="5871067at2759"/>
<keyword evidence="6" id="KW-0239">DNA-directed DNA polymerase</keyword>
<evidence type="ECO:0000256" key="3">
    <source>
        <dbReference type="ARBA" id="ARBA00022679"/>
    </source>
</evidence>
<dbReference type="GO" id="GO:0006260">
    <property type="term" value="P:DNA replication"/>
    <property type="evidence" value="ECO:0007669"/>
    <property type="project" value="UniProtKB-KW"/>
</dbReference>
<comment type="catalytic activity">
    <reaction evidence="8">
        <text>DNA(n) + a 2'-deoxyribonucleoside 5'-triphosphate = DNA(n+1) + diphosphate</text>
        <dbReference type="Rhea" id="RHEA:22508"/>
        <dbReference type="Rhea" id="RHEA-COMP:17339"/>
        <dbReference type="Rhea" id="RHEA-COMP:17340"/>
        <dbReference type="ChEBI" id="CHEBI:33019"/>
        <dbReference type="ChEBI" id="CHEBI:61560"/>
        <dbReference type="ChEBI" id="CHEBI:173112"/>
        <dbReference type="EC" id="2.7.7.7"/>
    </reaction>
</comment>